<evidence type="ECO:0000256" key="1">
    <source>
        <dbReference type="ARBA" id="ARBA00005662"/>
    </source>
</evidence>
<feature type="region of interest" description="Disordered" evidence="2">
    <location>
        <begin position="1"/>
        <end position="20"/>
    </location>
</feature>
<dbReference type="InterPro" id="IPR019079">
    <property type="entry name" value="Capsule_synth_CapA"/>
</dbReference>
<keyword evidence="5" id="KW-1185">Reference proteome</keyword>
<evidence type="ECO:0000313" key="4">
    <source>
        <dbReference type="EMBL" id="TNC20492.1"/>
    </source>
</evidence>
<dbReference type="Pfam" id="PF09587">
    <property type="entry name" value="PGA_cap"/>
    <property type="match status" value="1"/>
</dbReference>
<sequence>MTGRGIDQVLPRPGNPALREPSATDARAYVRLAGPIGQPAGFAWPWGDALAVLDGFAPDIRLINLETAITADGWFAPRKAVHYRMHPGNLGCLTAIRPDVCVLANNHVLDFGPRGLADTLETLAGAGIRTAGAGLDAGQAERPAVLPVPGGGRILVAAGGMASSGVPRSWAATDGPGVAFVPDLSGRSADRLAKRVVAGKQPGDVAIVSLHWGSNWGYTVESDQVRFARRLIDAGVDLVHGHSSHHPRPIELYRGKLILYGCGDLVNDYEGIKGYQAYRDDLRLLYFATIGAGATTLRMVPLRARHFRLRHVTDEDAEWLRSALEHISLRFGTRVTRGDGVLTVPAA</sequence>
<dbReference type="PANTHER" id="PTHR33393">
    <property type="entry name" value="POLYGLUTAMINE SYNTHESIS ACCESSORY PROTEIN RV0574C-RELATED"/>
    <property type="match status" value="1"/>
</dbReference>
<reference evidence="4 5" key="1">
    <citation type="submission" date="2019-06" db="EMBL/GenBank/DDBJ databases">
        <title>Amycolatopsis alkalitolerans sp. nov., isolated from Gastrodia elata Blume.</title>
        <authorList>
            <person name="Narsing Rao M.P."/>
            <person name="Li W.J."/>
        </authorList>
    </citation>
    <scope>NUCLEOTIDE SEQUENCE [LARGE SCALE GENOMIC DNA]</scope>
    <source>
        <strain evidence="4 5">SYSUP0005</strain>
    </source>
</reference>
<proteinExistence type="inferred from homology"/>
<dbReference type="EMBL" id="VDFW01000043">
    <property type="protein sequence ID" value="TNC20492.1"/>
    <property type="molecule type" value="Genomic_DNA"/>
</dbReference>
<feature type="domain" description="Capsule synthesis protein CapA" evidence="3">
    <location>
        <begin position="1"/>
        <end position="269"/>
    </location>
</feature>
<evidence type="ECO:0000313" key="5">
    <source>
        <dbReference type="Proteomes" id="UP000305546"/>
    </source>
</evidence>
<dbReference type="InterPro" id="IPR052169">
    <property type="entry name" value="CW_Biosynth-Accessory"/>
</dbReference>
<evidence type="ECO:0000259" key="3">
    <source>
        <dbReference type="SMART" id="SM00854"/>
    </source>
</evidence>
<dbReference type="OrthoDB" id="9810718at2"/>
<protein>
    <submittedName>
        <fullName evidence="4">CapA family protein</fullName>
    </submittedName>
</protein>
<comment type="caution">
    <text evidence="4">The sequence shown here is derived from an EMBL/GenBank/DDBJ whole genome shotgun (WGS) entry which is preliminary data.</text>
</comment>
<comment type="similarity">
    <text evidence="1">Belongs to the CapA family.</text>
</comment>
<accession>A0A5C4LS06</accession>
<gene>
    <name evidence="4" type="ORF">FG385_30900</name>
</gene>
<dbReference type="CDD" id="cd07381">
    <property type="entry name" value="MPP_CapA"/>
    <property type="match status" value="1"/>
</dbReference>
<dbReference type="SMART" id="SM00854">
    <property type="entry name" value="PGA_cap"/>
    <property type="match status" value="1"/>
</dbReference>
<organism evidence="4 5">
    <name type="scientific">Amycolatopsis alkalitolerans</name>
    <dbReference type="NCBI Taxonomy" id="2547244"/>
    <lineage>
        <taxon>Bacteria</taxon>
        <taxon>Bacillati</taxon>
        <taxon>Actinomycetota</taxon>
        <taxon>Actinomycetes</taxon>
        <taxon>Pseudonocardiales</taxon>
        <taxon>Pseudonocardiaceae</taxon>
        <taxon>Amycolatopsis</taxon>
    </lineage>
</organism>
<dbReference type="AlphaFoldDB" id="A0A5C4LS06"/>
<dbReference type="PANTHER" id="PTHR33393:SF11">
    <property type="entry name" value="POLYGLUTAMINE SYNTHESIS ACCESSORY PROTEIN RV0574C-RELATED"/>
    <property type="match status" value="1"/>
</dbReference>
<evidence type="ECO:0000256" key="2">
    <source>
        <dbReference type="SAM" id="MobiDB-lite"/>
    </source>
</evidence>
<dbReference type="InterPro" id="IPR029052">
    <property type="entry name" value="Metallo-depent_PP-like"/>
</dbReference>
<name>A0A5C4LS06_9PSEU</name>
<dbReference type="Gene3D" id="3.60.21.10">
    <property type="match status" value="1"/>
</dbReference>
<dbReference type="Proteomes" id="UP000305546">
    <property type="component" value="Unassembled WGS sequence"/>
</dbReference>
<dbReference type="SUPFAM" id="SSF56300">
    <property type="entry name" value="Metallo-dependent phosphatases"/>
    <property type="match status" value="1"/>
</dbReference>